<dbReference type="Proteomes" id="UP000789860">
    <property type="component" value="Unassembled WGS sequence"/>
</dbReference>
<proteinExistence type="predicted"/>
<evidence type="ECO:0000313" key="2">
    <source>
        <dbReference type="Proteomes" id="UP000789860"/>
    </source>
</evidence>
<protein>
    <submittedName>
        <fullName evidence="1">6023_t:CDS:1</fullName>
    </submittedName>
</protein>
<reference evidence="1" key="1">
    <citation type="submission" date="2021-06" db="EMBL/GenBank/DDBJ databases">
        <authorList>
            <person name="Kallberg Y."/>
            <person name="Tangrot J."/>
            <person name="Rosling A."/>
        </authorList>
    </citation>
    <scope>NUCLEOTIDE SEQUENCE</scope>
    <source>
        <strain evidence="1">AU212A</strain>
    </source>
</reference>
<feature type="non-terminal residue" evidence="1">
    <location>
        <position position="119"/>
    </location>
</feature>
<evidence type="ECO:0000313" key="1">
    <source>
        <dbReference type="EMBL" id="CAG8718839.1"/>
    </source>
</evidence>
<dbReference type="EMBL" id="CAJVPM010046474">
    <property type="protein sequence ID" value="CAG8718839.1"/>
    <property type="molecule type" value="Genomic_DNA"/>
</dbReference>
<keyword evidence="2" id="KW-1185">Reference proteome</keyword>
<organism evidence="1 2">
    <name type="scientific">Scutellospora calospora</name>
    <dbReference type="NCBI Taxonomy" id="85575"/>
    <lineage>
        <taxon>Eukaryota</taxon>
        <taxon>Fungi</taxon>
        <taxon>Fungi incertae sedis</taxon>
        <taxon>Mucoromycota</taxon>
        <taxon>Glomeromycotina</taxon>
        <taxon>Glomeromycetes</taxon>
        <taxon>Diversisporales</taxon>
        <taxon>Gigasporaceae</taxon>
        <taxon>Scutellospora</taxon>
    </lineage>
</organism>
<gene>
    <name evidence="1" type="ORF">SCALOS_LOCUS11180</name>
</gene>
<comment type="caution">
    <text evidence="1">The sequence shown here is derived from an EMBL/GenBank/DDBJ whole genome shotgun (WGS) entry which is preliminary data.</text>
</comment>
<sequence length="119" mass="14068">GDIYIEKKARQKEYKSRDNHQKIPDDYICPGYDCDEIKTQIDVDSLKKYLQEEKKLTNLLTSEDAGLYLCEYTYYISLCENEKKDDKKKVLFVHVPKKNDSFPYSVDEVAKILEDIGEW</sequence>
<feature type="non-terminal residue" evidence="1">
    <location>
        <position position="1"/>
    </location>
</feature>
<accession>A0ACA9PNW4</accession>
<name>A0ACA9PNW4_9GLOM</name>